<evidence type="ECO:0000256" key="2">
    <source>
        <dbReference type="ARBA" id="ARBA00022729"/>
    </source>
</evidence>
<evidence type="ECO:0000313" key="5">
    <source>
        <dbReference type="Proteomes" id="UP000254849"/>
    </source>
</evidence>
<organism evidence="4 5">
    <name type="scientific">Cronobacter universalis NCTC 9529</name>
    <dbReference type="NCBI Taxonomy" id="1074000"/>
    <lineage>
        <taxon>Bacteria</taxon>
        <taxon>Pseudomonadati</taxon>
        <taxon>Pseudomonadota</taxon>
        <taxon>Gammaproteobacteria</taxon>
        <taxon>Enterobacterales</taxon>
        <taxon>Enterobacteriaceae</taxon>
        <taxon>Cronobacter</taxon>
    </lineage>
</organism>
<evidence type="ECO:0000256" key="1">
    <source>
        <dbReference type="ARBA" id="ARBA00005695"/>
    </source>
</evidence>
<protein>
    <submittedName>
        <fullName evidence="4">Dipeptide-binding protein</fullName>
    </submittedName>
</protein>
<evidence type="ECO:0000313" key="4">
    <source>
        <dbReference type="EMBL" id="STD07549.1"/>
    </source>
</evidence>
<gene>
    <name evidence="4" type="primary">dppA_3</name>
    <name evidence="4" type="ORF">NCTC9529_02000</name>
</gene>
<feature type="domain" description="Solute-binding protein family 5" evidence="3">
    <location>
        <begin position="3"/>
        <end position="146"/>
    </location>
</feature>
<dbReference type="InterPro" id="IPR039424">
    <property type="entry name" value="SBP_5"/>
</dbReference>
<comment type="similarity">
    <text evidence="1">Belongs to the bacterial solute-binding protein 5 family.</text>
</comment>
<accession>A0ABY1W4R8</accession>
<dbReference type="SUPFAM" id="SSF53850">
    <property type="entry name" value="Periplasmic binding protein-like II"/>
    <property type="match status" value="1"/>
</dbReference>
<dbReference type="EMBL" id="UFYH01000001">
    <property type="protein sequence ID" value="STD07549.1"/>
    <property type="molecule type" value="Genomic_DNA"/>
</dbReference>
<dbReference type="PANTHER" id="PTHR30290">
    <property type="entry name" value="PERIPLASMIC BINDING COMPONENT OF ABC TRANSPORTER"/>
    <property type="match status" value="1"/>
</dbReference>
<dbReference type="InterPro" id="IPR000914">
    <property type="entry name" value="SBP_5_dom"/>
</dbReference>
<sequence>MLVRQALNYAVDKKSIINAVFMGSGTVAKSPIPPNMLGYDKNLKTYDYDPEKAKALLKQAGLEKGFEATLWSMPVQRPYNPNSRRIAEMIQSDWAKVGVKAKIVSYEWGEYLSGIRKGEHDTALYGWMSDNGDPDNFADVLLSCDSIQSGSNAARWCDKKYTDLIGQAKRVSAPEERAKLYEQAQEIFYQQAPWVPLANGRTFYATRSNVTGYSVSLMGSDFSKAKIN</sequence>
<dbReference type="Gene3D" id="3.40.190.10">
    <property type="entry name" value="Periplasmic binding protein-like II"/>
    <property type="match status" value="1"/>
</dbReference>
<proteinExistence type="inferred from homology"/>
<keyword evidence="5" id="KW-1185">Reference proteome</keyword>
<dbReference type="Gene3D" id="3.10.105.10">
    <property type="entry name" value="Dipeptide-binding Protein, Domain 3"/>
    <property type="match status" value="1"/>
</dbReference>
<comment type="caution">
    <text evidence="4">The sequence shown here is derived from an EMBL/GenBank/DDBJ whole genome shotgun (WGS) entry which is preliminary data.</text>
</comment>
<dbReference type="PANTHER" id="PTHR30290:SF38">
    <property type="entry name" value="D,D-DIPEPTIDE-BINDING PERIPLASMIC PROTEIN DDPA-RELATED"/>
    <property type="match status" value="1"/>
</dbReference>
<dbReference type="Proteomes" id="UP000254849">
    <property type="component" value="Unassembled WGS sequence"/>
</dbReference>
<keyword evidence="2" id="KW-0732">Signal</keyword>
<reference evidence="4 5" key="1">
    <citation type="submission" date="2018-06" db="EMBL/GenBank/DDBJ databases">
        <authorList>
            <consortium name="Pathogen Informatics"/>
            <person name="Doyle S."/>
        </authorList>
    </citation>
    <scope>NUCLEOTIDE SEQUENCE [LARGE SCALE GENOMIC DNA]</scope>
    <source>
        <strain evidence="5">NCTC 9529</strain>
    </source>
</reference>
<name>A0ABY1W4R8_9ENTR</name>
<dbReference type="Pfam" id="PF00496">
    <property type="entry name" value="SBP_bac_5"/>
    <property type="match status" value="1"/>
</dbReference>
<evidence type="ECO:0000259" key="3">
    <source>
        <dbReference type="Pfam" id="PF00496"/>
    </source>
</evidence>